<evidence type="ECO:0000259" key="1">
    <source>
        <dbReference type="PROSITE" id="PS51186"/>
    </source>
</evidence>
<dbReference type="CDD" id="cd04301">
    <property type="entry name" value="NAT_SF"/>
    <property type="match status" value="1"/>
</dbReference>
<dbReference type="SUPFAM" id="SSF55729">
    <property type="entry name" value="Acyl-CoA N-acyltransferases (Nat)"/>
    <property type="match status" value="1"/>
</dbReference>
<sequence>MTSILNDDILILRALEPTDLDALYRWENDTALWSVGNSIAPFSRKSLWDYIENYTPDIYACRQLRLMIALKNDNTPVGTIDFYDFDHHNRRAGIGILIAPEHQKKGYGQRALKIAAQYAGQHIGLHQLWAIIPIDNTPSIELFRRCGYKICGRLRSWLRRGKSYSDAFSLQYLIS</sequence>
<protein>
    <submittedName>
        <fullName evidence="2">GNAT family N-acetyltransferase</fullName>
    </submittedName>
</protein>
<feature type="domain" description="N-acetyltransferase" evidence="1">
    <location>
        <begin position="10"/>
        <end position="171"/>
    </location>
</feature>
<dbReference type="PANTHER" id="PTHR43415:SF3">
    <property type="entry name" value="GNAT-FAMILY ACETYLTRANSFERASE"/>
    <property type="match status" value="1"/>
</dbReference>
<dbReference type="InterPro" id="IPR016181">
    <property type="entry name" value="Acyl_CoA_acyltransferase"/>
</dbReference>
<dbReference type="EMBL" id="JBCLPP010000006">
    <property type="protein sequence ID" value="MEY8244636.1"/>
    <property type="molecule type" value="Genomic_DNA"/>
</dbReference>
<dbReference type="Proteomes" id="UP001565200">
    <property type="component" value="Unassembled WGS sequence"/>
</dbReference>
<dbReference type="Gene3D" id="3.40.630.30">
    <property type="match status" value="1"/>
</dbReference>
<evidence type="ECO:0000313" key="2">
    <source>
        <dbReference type="EMBL" id="MEY8244636.1"/>
    </source>
</evidence>
<accession>A0ABV4CUZ2</accession>
<proteinExistence type="predicted"/>
<dbReference type="PANTHER" id="PTHR43415">
    <property type="entry name" value="SPERMIDINE N(1)-ACETYLTRANSFERASE"/>
    <property type="match status" value="1"/>
</dbReference>
<name>A0ABV4CUZ2_9BACT</name>
<comment type="caution">
    <text evidence="2">The sequence shown here is derived from an EMBL/GenBank/DDBJ whole genome shotgun (WGS) entry which is preliminary data.</text>
</comment>
<dbReference type="InterPro" id="IPR000182">
    <property type="entry name" value="GNAT_dom"/>
</dbReference>
<keyword evidence="3" id="KW-1185">Reference proteome</keyword>
<dbReference type="RefSeq" id="WP_369863201.1">
    <property type="nucleotide sequence ID" value="NZ_JBCLPP010000006.1"/>
</dbReference>
<reference evidence="2 3" key="1">
    <citation type="submission" date="2024-03" db="EMBL/GenBank/DDBJ databases">
        <title>Mouse gut bacterial collection (mGBC) of GemPharmatech.</title>
        <authorList>
            <person name="He Y."/>
            <person name="Dong L."/>
            <person name="Wu D."/>
            <person name="Gao X."/>
            <person name="Lin Z."/>
        </authorList>
    </citation>
    <scope>NUCLEOTIDE SEQUENCE [LARGE SCALE GENOMIC DNA]</scope>
    <source>
        <strain evidence="2 3">54-13</strain>
    </source>
</reference>
<gene>
    <name evidence="2" type="ORF">AAK873_03255</name>
</gene>
<evidence type="ECO:0000313" key="3">
    <source>
        <dbReference type="Proteomes" id="UP001565200"/>
    </source>
</evidence>
<dbReference type="PROSITE" id="PS51186">
    <property type="entry name" value="GNAT"/>
    <property type="match status" value="1"/>
</dbReference>
<organism evidence="2 3">
    <name type="scientific">Heminiphilus faecis</name>
    <dbReference type="NCBI Taxonomy" id="2601703"/>
    <lineage>
        <taxon>Bacteria</taxon>
        <taxon>Pseudomonadati</taxon>
        <taxon>Bacteroidota</taxon>
        <taxon>Bacteroidia</taxon>
        <taxon>Bacteroidales</taxon>
        <taxon>Muribaculaceae</taxon>
        <taxon>Heminiphilus</taxon>
    </lineage>
</organism>
<dbReference type="Pfam" id="PF13302">
    <property type="entry name" value="Acetyltransf_3"/>
    <property type="match status" value="1"/>
</dbReference>